<comment type="caution">
    <text evidence="2">The sequence shown here is derived from an EMBL/GenBank/DDBJ whole genome shotgun (WGS) entry which is preliminary data.</text>
</comment>
<dbReference type="Proteomes" id="UP000279271">
    <property type="component" value="Unassembled WGS sequence"/>
</dbReference>
<feature type="region of interest" description="Disordered" evidence="1">
    <location>
        <begin position="505"/>
        <end position="527"/>
    </location>
</feature>
<organism evidence="2 3">
    <name type="scientific">Auxenochlorella protothecoides</name>
    <name type="common">Green microalga</name>
    <name type="synonym">Chlorella protothecoides</name>
    <dbReference type="NCBI Taxonomy" id="3075"/>
    <lineage>
        <taxon>Eukaryota</taxon>
        <taxon>Viridiplantae</taxon>
        <taxon>Chlorophyta</taxon>
        <taxon>core chlorophytes</taxon>
        <taxon>Trebouxiophyceae</taxon>
        <taxon>Chlorellales</taxon>
        <taxon>Chlorellaceae</taxon>
        <taxon>Auxenochlorella</taxon>
    </lineage>
</organism>
<protein>
    <submittedName>
        <fullName evidence="2">Uncharacterized protein</fullName>
    </submittedName>
</protein>
<proteinExistence type="predicted"/>
<name>A0A3M7L3P3_AUXPR</name>
<reference evidence="3" key="1">
    <citation type="journal article" date="2018" name="Algal Res.">
        <title>Characterization of plant carbon substrate utilization by Auxenochlorella protothecoides.</title>
        <authorList>
            <person name="Vogler B.W."/>
            <person name="Starkenburg S.R."/>
            <person name="Sudasinghe N."/>
            <person name="Schambach J.Y."/>
            <person name="Rollin J.A."/>
            <person name="Pattathil S."/>
            <person name="Barry A.N."/>
        </authorList>
    </citation>
    <scope>NUCLEOTIDE SEQUENCE [LARGE SCALE GENOMIC DNA]</scope>
    <source>
        <strain evidence="3">UTEX 25</strain>
    </source>
</reference>
<gene>
    <name evidence="2" type="ORF">APUTEX25_003770</name>
</gene>
<feature type="non-terminal residue" evidence="2">
    <location>
        <position position="786"/>
    </location>
</feature>
<feature type="region of interest" description="Disordered" evidence="1">
    <location>
        <begin position="377"/>
        <end position="443"/>
    </location>
</feature>
<dbReference type="EMBL" id="QOKY01000140">
    <property type="protein sequence ID" value="RMZ56590.1"/>
    <property type="molecule type" value="Genomic_DNA"/>
</dbReference>
<evidence type="ECO:0000313" key="2">
    <source>
        <dbReference type="EMBL" id="RMZ56590.1"/>
    </source>
</evidence>
<sequence>MAVKPYMVLMMAQQASGWECRRATRPRRFTLQALSRYPIWCRLAAMACGLFSWVMEVSWIWLRQLSGSSTARWKAWSTGASAQGLASGICHHRATHCASACLHSRSTSCIGSVSATCARTMDTSALSSNCARGSTAARRCAPASSDSALFSVAFNELVLGLRQVAVLLQGQGQPRVLARRAALCGSQTASKQRMSWGNSVTCDSSMEMAVCQAWKWRPMYLIISAGILGWGWDMEMPSSSVWPTAGDQQVGLHRAARAQELQVLRQQLTQVLRQGHVHLGRAGRTRGGGGGIGSAAYRSWREEGGAGGGVCAPHPAAKSSAKWRATPRAKAAASACSASGTAGAVMAATSSVSSMARSAACCFLVFTPSSAGQCASAGNAGGSAPGANSASCSRRGARRGSPAAAGGSRRRASVATQRCNRRSAAARRISATRAPKGAGGGRIRDHSACISGRMCAAMLFSMNSGLKESTHTSSTRSATLAARSEPFSAVTSAAARRGITGIRCSSRAGARRHSSAHSSPAAGEGTNIPLPHLCIGPIQRKARIHVLGEGQDLRSQRAFCGAGLAQRAEALAHKVAQQRHDHVAVDPGTRRLVAVNQVAHDGEVPRVRRHGVEQRGQPRREHVAEVAPVLQHGEQARYSASVGRPAARMRETTARSPGRELQGSTGKERGVASPRLLWKATSVYSTLFRQLSTVCSRPLASNSASILASSAASPVASPGAASLPSSGACTDACVASAEAGSPASSSFTAPSSTSMGSRASAPAVAAGAAVVAGAAGGAVEPGSAVL</sequence>
<dbReference type="AlphaFoldDB" id="A0A3M7L3P3"/>
<accession>A0A3M7L3P3</accession>
<feature type="compositionally biased region" description="Low complexity" evidence="1">
    <location>
        <begin position="385"/>
        <end position="407"/>
    </location>
</feature>
<feature type="region of interest" description="Disordered" evidence="1">
    <location>
        <begin position="637"/>
        <end position="670"/>
    </location>
</feature>
<evidence type="ECO:0000313" key="3">
    <source>
        <dbReference type="Proteomes" id="UP000279271"/>
    </source>
</evidence>
<evidence type="ECO:0000256" key="1">
    <source>
        <dbReference type="SAM" id="MobiDB-lite"/>
    </source>
</evidence>